<name>A0A812JG06_SYMPI</name>
<evidence type="ECO:0000256" key="2">
    <source>
        <dbReference type="ARBA" id="ARBA00006595"/>
    </source>
</evidence>
<evidence type="ECO:0000313" key="9">
    <source>
        <dbReference type="EMBL" id="CAE7207746.1"/>
    </source>
</evidence>
<evidence type="ECO:0000256" key="8">
    <source>
        <dbReference type="SAM" id="Phobius"/>
    </source>
</evidence>
<evidence type="ECO:0000256" key="7">
    <source>
        <dbReference type="ARBA" id="ARBA00023136"/>
    </source>
</evidence>
<evidence type="ECO:0000256" key="1">
    <source>
        <dbReference type="ARBA" id="ARBA00004141"/>
    </source>
</evidence>
<dbReference type="PANTHER" id="PTHR20772">
    <property type="entry name" value="PROTEIN FMP42"/>
    <property type="match status" value="1"/>
</dbReference>
<gene>
    <name evidence="9" type="primary">norA</name>
    <name evidence="9" type="ORF">SPIL2461_LOCUS2078</name>
</gene>
<comment type="similarity">
    <text evidence="2">Belongs to the SLC43A transporter (TC 2.A.1.44) family.</text>
</comment>
<keyword evidence="3" id="KW-0813">Transport</keyword>
<sequence length="472" mass="51501">MEPLIAKNKARLAGAARTAHGTSAMMGDISGAYTWKTHILVPVVTVFAILSAGPLQAFPLYVRQLVDAGVFNWACDQGVRTCPEQEEALQDLYTSTFSAQMRFFILVGLAYDMYGARVASCLGALTAGLCFVGLAFMSSLDSQAWPLTQRIVMYFCFLFADLGGNLASYSLLGWMWHYPLLQTSFIGLSNAATQASGALGFVFDTLAEDGYTIVETFLVLAGLSLLSGLVFMLSCPTKRETLTQAGRVLNTHPTSLDVYSIVGWLAIKHSVKEAVGVFNLYPVQNTCMLLYISFFMAGVLTCFSGLEARYRALFDPDDAESLLAAYAALMAVLGIGLNPAAGLLFDYFGFVNIFIFTSFLALLVPLTLMVPIFWAQLLNIIFLVTWFSLFLNVISRYSVTFAPPDFFGTFTGFLTSLAGIAAYLADAILEQHSLISTAALTMLVGWGFSVYLAVIMHREDGLPYKPPKNRFG</sequence>
<feature type="transmembrane region" description="Helical" evidence="8">
    <location>
        <begin position="151"/>
        <end position="172"/>
    </location>
</feature>
<keyword evidence="7 8" id="KW-0472">Membrane</keyword>
<keyword evidence="10" id="KW-1185">Reference proteome</keyword>
<dbReference type="InterPro" id="IPR052599">
    <property type="entry name" value="SLC43A_AATransporter"/>
</dbReference>
<dbReference type="Gene3D" id="1.20.1250.20">
    <property type="entry name" value="MFS general substrate transporter like domains"/>
    <property type="match status" value="1"/>
</dbReference>
<keyword evidence="4 8" id="KW-0812">Transmembrane</keyword>
<proteinExistence type="inferred from homology"/>
<protein>
    <submittedName>
        <fullName evidence="9">NorA protein</fullName>
    </submittedName>
</protein>
<dbReference type="GO" id="GO:0006865">
    <property type="term" value="P:amino acid transport"/>
    <property type="evidence" value="ECO:0007669"/>
    <property type="project" value="UniProtKB-KW"/>
</dbReference>
<keyword evidence="5" id="KW-0029">Amino-acid transport</keyword>
<evidence type="ECO:0000256" key="3">
    <source>
        <dbReference type="ARBA" id="ARBA00022448"/>
    </source>
</evidence>
<dbReference type="Proteomes" id="UP000649617">
    <property type="component" value="Unassembled WGS sequence"/>
</dbReference>
<feature type="transmembrane region" description="Helical" evidence="8">
    <location>
        <begin position="288"/>
        <end position="310"/>
    </location>
</feature>
<keyword evidence="6 8" id="KW-1133">Transmembrane helix</keyword>
<comment type="caution">
    <text evidence="9">The sequence shown here is derived from an EMBL/GenBank/DDBJ whole genome shotgun (WGS) entry which is preliminary data.</text>
</comment>
<dbReference type="EMBL" id="CAJNIZ010002224">
    <property type="protein sequence ID" value="CAE7207746.1"/>
    <property type="molecule type" value="Genomic_DNA"/>
</dbReference>
<dbReference type="GO" id="GO:0016020">
    <property type="term" value="C:membrane"/>
    <property type="evidence" value="ECO:0007669"/>
    <property type="project" value="UniProtKB-SubCell"/>
</dbReference>
<feature type="transmembrane region" description="Helical" evidence="8">
    <location>
        <begin position="377"/>
        <end position="394"/>
    </location>
</feature>
<evidence type="ECO:0000256" key="5">
    <source>
        <dbReference type="ARBA" id="ARBA00022970"/>
    </source>
</evidence>
<feature type="transmembrane region" description="Helical" evidence="8">
    <location>
        <begin position="406"/>
        <end position="425"/>
    </location>
</feature>
<dbReference type="SUPFAM" id="SSF103473">
    <property type="entry name" value="MFS general substrate transporter"/>
    <property type="match status" value="1"/>
</dbReference>
<organism evidence="9 10">
    <name type="scientific">Symbiodinium pilosum</name>
    <name type="common">Dinoflagellate</name>
    <dbReference type="NCBI Taxonomy" id="2952"/>
    <lineage>
        <taxon>Eukaryota</taxon>
        <taxon>Sar</taxon>
        <taxon>Alveolata</taxon>
        <taxon>Dinophyceae</taxon>
        <taxon>Suessiales</taxon>
        <taxon>Symbiodiniaceae</taxon>
        <taxon>Symbiodinium</taxon>
    </lineage>
</organism>
<dbReference type="AlphaFoldDB" id="A0A812JG06"/>
<comment type="subcellular location">
    <subcellularLocation>
        <location evidence="1">Membrane</location>
        <topology evidence="1">Multi-pass membrane protein</topology>
    </subcellularLocation>
</comment>
<dbReference type="OrthoDB" id="446104at2759"/>
<evidence type="ECO:0000256" key="6">
    <source>
        <dbReference type="ARBA" id="ARBA00022989"/>
    </source>
</evidence>
<feature type="transmembrane region" description="Helical" evidence="8">
    <location>
        <begin position="347"/>
        <end position="370"/>
    </location>
</feature>
<feature type="transmembrane region" description="Helical" evidence="8">
    <location>
        <begin position="322"/>
        <end position="341"/>
    </location>
</feature>
<accession>A0A812JG06</accession>
<dbReference type="InterPro" id="IPR036259">
    <property type="entry name" value="MFS_trans_sf"/>
</dbReference>
<feature type="transmembrane region" description="Helical" evidence="8">
    <location>
        <begin position="39"/>
        <end position="62"/>
    </location>
</feature>
<feature type="transmembrane region" description="Helical" evidence="8">
    <location>
        <begin position="437"/>
        <end position="456"/>
    </location>
</feature>
<dbReference type="PANTHER" id="PTHR20772:SF2">
    <property type="entry name" value="PROTEIN FMP42"/>
    <property type="match status" value="1"/>
</dbReference>
<feature type="transmembrane region" description="Helical" evidence="8">
    <location>
        <begin position="114"/>
        <end position="139"/>
    </location>
</feature>
<feature type="transmembrane region" description="Helical" evidence="8">
    <location>
        <begin position="210"/>
        <end position="233"/>
    </location>
</feature>
<evidence type="ECO:0000313" key="10">
    <source>
        <dbReference type="Proteomes" id="UP000649617"/>
    </source>
</evidence>
<reference evidence="9" key="1">
    <citation type="submission" date="2021-02" db="EMBL/GenBank/DDBJ databases">
        <authorList>
            <person name="Dougan E. K."/>
            <person name="Rhodes N."/>
            <person name="Thang M."/>
            <person name="Chan C."/>
        </authorList>
    </citation>
    <scope>NUCLEOTIDE SEQUENCE</scope>
</reference>
<evidence type="ECO:0000256" key="4">
    <source>
        <dbReference type="ARBA" id="ARBA00022692"/>
    </source>
</evidence>